<sequence>MSKLLFALVALLAVIYVAVAQSAWTSCHSCTFVLGKAEHHFRNGTSEARLKHELTRECTQLAKRQGNAAGQACLKEITLTIDILYADFEKGLQTCDICLQIKECLPSDNCVNPVFPTRNTTA</sequence>
<evidence type="ECO:0000313" key="2">
    <source>
        <dbReference type="WBParaSite" id="RSKR_0000932200.1"/>
    </source>
</evidence>
<organism evidence="1 2">
    <name type="scientific">Rhabditophanes sp. KR3021</name>
    <dbReference type="NCBI Taxonomy" id="114890"/>
    <lineage>
        <taxon>Eukaryota</taxon>
        <taxon>Metazoa</taxon>
        <taxon>Ecdysozoa</taxon>
        <taxon>Nematoda</taxon>
        <taxon>Chromadorea</taxon>
        <taxon>Rhabditida</taxon>
        <taxon>Tylenchina</taxon>
        <taxon>Panagrolaimomorpha</taxon>
        <taxon>Strongyloidoidea</taxon>
        <taxon>Alloionematidae</taxon>
        <taxon>Rhabditophanes</taxon>
    </lineage>
</organism>
<reference evidence="2" key="1">
    <citation type="submission" date="2016-11" db="UniProtKB">
        <authorList>
            <consortium name="WormBaseParasite"/>
        </authorList>
    </citation>
    <scope>IDENTIFICATION</scope>
    <source>
        <strain evidence="2">KR3021</strain>
    </source>
</reference>
<name>A0AC35U9M6_9BILA</name>
<protein>
    <submittedName>
        <fullName evidence="2">Saposin B-type domain-containing protein</fullName>
    </submittedName>
</protein>
<dbReference type="WBParaSite" id="RSKR_0000932200.1">
    <property type="protein sequence ID" value="RSKR_0000932200.1"/>
    <property type="gene ID" value="RSKR_0000932200"/>
</dbReference>
<dbReference type="Proteomes" id="UP000095286">
    <property type="component" value="Unplaced"/>
</dbReference>
<accession>A0AC35U9M6</accession>
<evidence type="ECO:0000313" key="1">
    <source>
        <dbReference type="Proteomes" id="UP000095286"/>
    </source>
</evidence>
<proteinExistence type="predicted"/>